<protein>
    <submittedName>
        <fullName evidence="1">Uncharacterized protein</fullName>
    </submittedName>
</protein>
<accession>A0A0C9YBB7</accession>
<dbReference type="HOGENOM" id="CLU_479849_0_0_1"/>
<name>A0A0C9YBB7_9AGAR</name>
<reference evidence="2" key="2">
    <citation type="submission" date="2015-01" db="EMBL/GenBank/DDBJ databases">
        <title>Evolutionary Origins and Diversification of the Mycorrhizal Mutualists.</title>
        <authorList>
            <consortium name="DOE Joint Genome Institute"/>
            <consortium name="Mycorrhizal Genomics Consortium"/>
            <person name="Kohler A."/>
            <person name="Kuo A."/>
            <person name="Nagy L.G."/>
            <person name="Floudas D."/>
            <person name="Copeland A."/>
            <person name="Barry K.W."/>
            <person name="Cichocki N."/>
            <person name="Veneault-Fourrey C."/>
            <person name="LaButti K."/>
            <person name="Lindquist E.A."/>
            <person name="Lipzen A."/>
            <person name="Lundell T."/>
            <person name="Morin E."/>
            <person name="Murat C."/>
            <person name="Riley R."/>
            <person name="Ohm R."/>
            <person name="Sun H."/>
            <person name="Tunlid A."/>
            <person name="Henrissat B."/>
            <person name="Grigoriev I.V."/>
            <person name="Hibbett D.S."/>
            <person name="Martin F."/>
        </authorList>
    </citation>
    <scope>NUCLEOTIDE SEQUENCE [LARGE SCALE GENOMIC DNA]</scope>
    <source>
        <strain evidence="2">LaAM-08-1</strain>
    </source>
</reference>
<dbReference type="Proteomes" id="UP000054477">
    <property type="component" value="Unassembled WGS sequence"/>
</dbReference>
<dbReference type="EMBL" id="KN838547">
    <property type="protein sequence ID" value="KIK07542.1"/>
    <property type="molecule type" value="Genomic_DNA"/>
</dbReference>
<evidence type="ECO:0000313" key="1">
    <source>
        <dbReference type="EMBL" id="KIK07542.1"/>
    </source>
</evidence>
<organism evidence="1 2">
    <name type="scientific">Laccaria amethystina LaAM-08-1</name>
    <dbReference type="NCBI Taxonomy" id="1095629"/>
    <lineage>
        <taxon>Eukaryota</taxon>
        <taxon>Fungi</taxon>
        <taxon>Dikarya</taxon>
        <taxon>Basidiomycota</taxon>
        <taxon>Agaricomycotina</taxon>
        <taxon>Agaricomycetes</taxon>
        <taxon>Agaricomycetidae</taxon>
        <taxon>Agaricales</taxon>
        <taxon>Agaricineae</taxon>
        <taxon>Hydnangiaceae</taxon>
        <taxon>Laccaria</taxon>
    </lineage>
</organism>
<sequence length="674" mass="74927">MENYAGYSHNPPLRAVPGDAAGGYDLPARFASSVGISLPANHLPPSAGYASENNNISPSWPLVFPSPDTGHSTNLAAHDSGFQPPAAGADFQTNPYFSSDHFDNLPSSSVQYSFAESHGVLDEPWYSINLPGPDQAMLPAAGDFFLESEVPREISSVFFLAHFYLNALGTMAEFYVSLTPTQLRSLQEASARNFSEYLGQLESMVGFLLPNESYSRPYATLPPICGRVLTRYGLFWYHSEIPPPRHNHLYMDPLWARGGSQTHGDPFYIYYDRNQPSEFHMLQSTCQALKNKQISIGSVSSGEDSLLWADQQEYMCFSPPCYEYDGNDERVYPRGLIMPIEEFERVKASPIHIEPLTKMSVNALPIPAYTSTKWNAEDVKRLLQRGGKGGPQSVNLLAEYAPSVHNHLIKMDIYMQAAILSGELATYKAASNQGTYFRQSPEMKTIFQSIWDFSLRLQPSPTPLEHSISVRPTSEPLDLKTLLLNCLDFLFNAIDSKINAIILENVERFCESSRIGEANKQDFFRHFRLELDDNEEAGLQTMVGETGRPFEHRLLLSNMHFLINSPPCNSSRSTGRGALGTVRTTVFCRQSLMGVPNSCIAFMAAKLLQAGAKHLSAAHQLGSLSTNYAKMLARINSVEQCCSQTVKQSLKAMKHSLLKPADFSKVVVLIESRV</sequence>
<proteinExistence type="predicted"/>
<keyword evidence="2" id="KW-1185">Reference proteome</keyword>
<dbReference type="AlphaFoldDB" id="A0A0C9YBB7"/>
<gene>
    <name evidence="1" type="ORF">K443DRAFT_673450</name>
</gene>
<reference evidence="1 2" key="1">
    <citation type="submission" date="2014-04" db="EMBL/GenBank/DDBJ databases">
        <authorList>
            <consortium name="DOE Joint Genome Institute"/>
            <person name="Kuo A."/>
            <person name="Kohler A."/>
            <person name="Nagy L.G."/>
            <person name="Floudas D."/>
            <person name="Copeland A."/>
            <person name="Barry K.W."/>
            <person name="Cichocki N."/>
            <person name="Veneault-Fourrey C."/>
            <person name="LaButti K."/>
            <person name="Lindquist E.A."/>
            <person name="Lipzen A."/>
            <person name="Lundell T."/>
            <person name="Morin E."/>
            <person name="Murat C."/>
            <person name="Sun H."/>
            <person name="Tunlid A."/>
            <person name="Henrissat B."/>
            <person name="Grigoriev I.V."/>
            <person name="Hibbett D.S."/>
            <person name="Martin F."/>
            <person name="Nordberg H.P."/>
            <person name="Cantor M.N."/>
            <person name="Hua S.X."/>
        </authorList>
    </citation>
    <scope>NUCLEOTIDE SEQUENCE [LARGE SCALE GENOMIC DNA]</scope>
    <source>
        <strain evidence="1 2">LaAM-08-1</strain>
    </source>
</reference>
<evidence type="ECO:0000313" key="2">
    <source>
        <dbReference type="Proteomes" id="UP000054477"/>
    </source>
</evidence>